<reference evidence="9" key="1">
    <citation type="submission" date="2021-06" db="EMBL/GenBank/DDBJ databases">
        <authorList>
            <person name="Kallberg Y."/>
            <person name="Tangrot J."/>
            <person name="Rosling A."/>
        </authorList>
    </citation>
    <scope>NUCLEOTIDE SEQUENCE</scope>
    <source>
        <strain evidence="9">UK204</strain>
    </source>
</reference>
<dbReference type="Gene3D" id="3.30.50.10">
    <property type="entry name" value="Erythroid Transcription Factor GATA-1, subunit A"/>
    <property type="match status" value="1"/>
</dbReference>
<evidence type="ECO:0000313" key="9">
    <source>
        <dbReference type="EMBL" id="CAG8470490.1"/>
    </source>
</evidence>
<dbReference type="OrthoDB" id="515401at2759"/>
<dbReference type="SUPFAM" id="SSF57716">
    <property type="entry name" value="Glucocorticoid receptor-like (DNA-binding domain)"/>
    <property type="match status" value="1"/>
</dbReference>
<dbReference type="CDD" id="cd00202">
    <property type="entry name" value="ZnF_GATA"/>
    <property type="match status" value="1"/>
</dbReference>
<feature type="compositionally biased region" description="Polar residues" evidence="7">
    <location>
        <begin position="19"/>
        <end position="44"/>
    </location>
</feature>
<comment type="subcellular location">
    <subcellularLocation>
        <location evidence="1">Nucleus</location>
    </subcellularLocation>
</comment>
<organism evidence="9 10">
    <name type="scientific">Funneliformis caledonium</name>
    <dbReference type="NCBI Taxonomy" id="1117310"/>
    <lineage>
        <taxon>Eukaryota</taxon>
        <taxon>Fungi</taxon>
        <taxon>Fungi incertae sedis</taxon>
        <taxon>Mucoromycota</taxon>
        <taxon>Glomeromycotina</taxon>
        <taxon>Glomeromycetes</taxon>
        <taxon>Glomerales</taxon>
        <taxon>Glomeraceae</taxon>
        <taxon>Funneliformis</taxon>
    </lineage>
</organism>
<feature type="compositionally biased region" description="Low complexity" evidence="7">
    <location>
        <begin position="99"/>
        <end position="114"/>
    </location>
</feature>
<feature type="compositionally biased region" description="Polar residues" evidence="7">
    <location>
        <begin position="115"/>
        <end position="125"/>
    </location>
</feature>
<dbReference type="EMBL" id="CAJVPQ010000322">
    <property type="protein sequence ID" value="CAG8470490.1"/>
    <property type="molecule type" value="Genomic_DNA"/>
</dbReference>
<evidence type="ECO:0000256" key="3">
    <source>
        <dbReference type="ARBA" id="ARBA00022771"/>
    </source>
</evidence>
<sequence>MSGNTQNDSFEEASDASNEESTNGTNQPSQDSCQSDEIYYQSNESETDNERLPSTSLDECTQKDTLVTPLVESVSDSSTTDEEVTYEIPNFASERNDSQETTQEQQQYDESFQQNSNQPNLNEQPTRIDPSLLNFENNVTMQATVDYGRPFTSVRDNPISNNQSSYWNEARPLPSSPYYGIASGTNTLGYGQLIDDHVVNASLANQSFREYMAMKEAQMIKGKKKKGRKSESEYSRLFSSIPSPTFIEGIRQNEIVQCSNCGVHDTPAWRRDLQGIALLCNACGLYLKNKGVHRPTEIAPDGTVRLRRTQRPEFACHNCGTNNAPYWRGPEGQKLCLLAASGLTAPAPAIEERAINGINCKVTSLGPKTWQLGKDGFVQWSCTGFKKGFQKAPAEDLIFIEIGTGTSKNFKYVDTIDDRAKVREKSFSWKLERPYKPGKNYIIRLRHKKKGDKDPTDFKAYEALDWKYSKNFELKPFAKK</sequence>
<dbReference type="Pfam" id="PF00320">
    <property type="entry name" value="GATA"/>
    <property type="match status" value="1"/>
</dbReference>
<dbReference type="PROSITE" id="PS00344">
    <property type="entry name" value="GATA_ZN_FINGER_1"/>
    <property type="match status" value="1"/>
</dbReference>
<proteinExistence type="predicted"/>
<feature type="region of interest" description="Disordered" evidence="7">
    <location>
        <begin position="1"/>
        <end position="128"/>
    </location>
</feature>
<dbReference type="SMART" id="SM00401">
    <property type="entry name" value="ZnF_GATA"/>
    <property type="match status" value="1"/>
</dbReference>
<evidence type="ECO:0000256" key="6">
    <source>
        <dbReference type="PROSITE-ProRule" id="PRU00094"/>
    </source>
</evidence>
<dbReference type="PANTHER" id="PTHR10071:SF281">
    <property type="entry name" value="BOX A-BINDING FACTOR-RELATED"/>
    <property type="match status" value="1"/>
</dbReference>
<evidence type="ECO:0000256" key="2">
    <source>
        <dbReference type="ARBA" id="ARBA00022723"/>
    </source>
</evidence>
<dbReference type="AlphaFoldDB" id="A0A9N8VY60"/>
<keyword evidence="10" id="KW-1185">Reference proteome</keyword>
<feature type="domain" description="GATA-type" evidence="8">
    <location>
        <begin position="252"/>
        <end position="307"/>
    </location>
</feature>
<keyword evidence="4" id="KW-0862">Zinc</keyword>
<keyword evidence="3 6" id="KW-0863">Zinc-finger</keyword>
<feature type="compositionally biased region" description="Polar residues" evidence="7">
    <location>
        <begin position="52"/>
        <end position="65"/>
    </location>
</feature>
<dbReference type="GO" id="GO:0045944">
    <property type="term" value="P:positive regulation of transcription by RNA polymerase II"/>
    <property type="evidence" value="ECO:0007669"/>
    <property type="project" value="TreeGrafter"/>
</dbReference>
<evidence type="ECO:0000256" key="4">
    <source>
        <dbReference type="ARBA" id="ARBA00022833"/>
    </source>
</evidence>
<dbReference type="GO" id="GO:0005634">
    <property type="term" value="C:nucleus"/>
    <property type="evidence" value="ECO:0007669"/>
    <property type="project" value="UniProtKB-SubCell"/>
</dbReference>
<dbReference type="InterPro" id="IPR013088">
    <property type="entry name" value="Znf_NHR/GATA"/>
</dbReference>
<keyword evidence="2" id="KW-0479">Metal-binding</keyword>
<evidence type="ECO:0000259" key="8">
    <source>
        <dbReference type="PROSITE" id="PS50114"/>
    </source>
</evidence>
<dbReference type="PROSITE" id="PS50114">
    <property type="entry name" value="GATA_ZN_FINGER_2"/>
    <property type="match status" value="1"/>
</dbReference>
<name>A0A9N8VY60_9GLOM</name>
<evidence type="ECO:0000256" key="1">
    <source>
        <dbReference type="ARBA" id="ARBA00004123"/>
    </source>
</evidence>
<dbReference type="GO" id="GO:0000981">
    <property type="term" value="F:DNA-binding transcription factor activity, RNA polymerase II-specific"/>
    <property type="evidence" value="ECO:0007669"/>
    <property type="project" value="TreeGrafter"/>
</dbReference>
<dbReference type="GO" id="GO:0000978">
    <property type="term" value="F:RNA polymerase II cis-regulatory region sequence-specific DNA binding"/>
    <property type="evidence" value="ECO:0007669"/>
    <property type="project" value="TreeGrafter"/>
</dbReference>
<comment type="caution">
    <text evidence="9">The sequence shown here is derived from an EMBL/GenBank/DDBJ whole genome shotgun (WGS) entry which is preliminary data.</text>
</comment>
<dbReference type="Proteomes" id="UP000789570">
    <property type="component" value="Unassembled WGS sequence"/>
</dbReference>
<accession>A0A9N8VY60</accession>
<evidence type="ECO:0000256" key="5">
    <source>
        <dbReference type="ARBA" id="ARBA00023242"/>
    </source>
</evidence>
<dbReference type="InterPro" id="IPR000679">
    <property type="entry name" value="Znf_GATA"/>
</dbReference>
<dbReference type="GO" id="GO:0008270">
    <property type="term" value="F:zinc ion binding"/>
    <property type="evidence" value="ECO:0007669"/>
    <property type="project" value="UniProtKB-KW"/>
</dbReference>
<dbReference type="PANTHER" id="PTHR10071">
    <property type="entry name" value="TRANSCRIPTION FACTOR GATA FAMILY MEMBER"/>
    <property type="match status" value="1"/>
</dbReference>
<protein>
    <submittedName>
        <fullName evidence="9">13602_t:CDS:1</fullName>
    </submittedName>
</protein>
<evidence type="ECO:0000313" key="10">
    <source>
        <dbReference type="Proteomes" id="UP000789570"/>
    </source>
</evidence>
<feature type="compositionally biased region" description="Acidic residues" evidence="7">
    <location>
        <begin position="9"/>
        <end position="18"/>
    </location>
</feature>
<dbReference type="GO" id="GO:0000122">
    <property type="term" value="P:negative regulation of transcription by RNA polymerase II"/>
    <property type="evidence" value="ECO:0007669"/>
    <property type="project" value="TreeGrafter"/>
</dbReference>
<keyword evidence="5" id="KW-0539">Nucleus</keyword>
<gene>
    <name evidence="9" type="ORF">FCALED_LOCUS2197</name>
</gene>
<dbReference type="InterPro" id="IPR039355">
    <property type="entry name" value="Transcription_factor_GATA"/>
</dbReference>
<evidence type="ECO:0000256" key="7">
    <source>
        <dbReference type="SAM" id="MobiDB-lite"/>
    </source>
</evidence>